<sequence>MKFKVDRPSLQRALAHVHSVAEKRNTVPILANVLLNAEGGALALTATDMEIALVESLPSVTAEPGATTVPAAVLFEIVRKLSDPEIEFSQQGEGAPLHVRAGRFETDLMTLPAAEFPAMTTGTLPFTFTVPPAHLRNLIERTRFAMSNEETRYYLNGIYFHAHHPEGGALGDSRLRAVATDGHRLAQVDAPLPEGAGGMPGVIVPRKTVLELLKLLDGGEQDIEVALSDTRIQFQVGPITLTSKLVDGVFPDYERVIPRHNERLLRLDRRAFAEAIARVAAISQERHRPIKLHIAPNQLKLEARSADQGTAQEELDENYVTYSDEPMEIGFQARYLTDITDQLDGEGEFRFADGAAPALVSDPANPDVLFVLMPIRV</sequence>
<dbReference type="InterPro" id="IPR046938">
    <property type="entry name" value="DNA_clamp_sf"/>
</dbReference>
<feature type="domain" description="DNA polymerase III beta sliding clamp N-terminal" evidence="11">
    <location>
        <begin position="1"/>
        <end position="119"/>
    </location>
</feature>
<dbReference type="PANTHER" id="PTHR30478:SF0">
    <property type="entry name" value="BETA SLIDING CLAMP"/>
    <property type="match status" value="1"/>
</dbReference>
<comment type="subunit">
    <text evidence="10">Forms a ring-shaped head-to-tail homodimer around DNA.</text>
</comment>
<keyword evidence="6 10" id="KW-0548">Nucleotidyltransferase</keyword>
<dbReference type="GO" id="GO:0005737">
    <property type="term" value="C:cytoplasm"/>
    <property type="evidence" value="ECO:0007669"/>
    <property type="project" value="UniProtKB-SubCell"/>
</dbReference>
<dbReference type="RefSeq" id="WP_141442496.1">
    <property type="nucleotide sequence ID" value="NZ_CP038231.1"/>
</dbReference>
<evidence type="ECO:0000256" key="1">
    <source>
        <dbReference type="ARBA" id="ARBA00004496"/>
    </source>
</evidence>
<dbReference type="InterPro" id="IPR001001">
    <property type="entry name" value="DNA_polIII_beta"/>
</dbReference>
<keyword evidence="8 10" id="KW-0239">DNA-directed DNA polymerase</keyword>
<feature type="domain" description="DNA polymerase III beta sliding clamp C-terminal" evidence="13">
    <location>
        <begin position="255"/>
        <end position="376"/>
    </location>
</feature>
<keyword evidence="5 10" id="KW-0808">Transferase</keyword>
<accession>A0A4Y6U6S3</accession>
<feature type="domain" description="DNA polymerase III beta sliding clamp central" evidence="12">
    <location>
        <begin position="130"/>
        <end position="252"/>
    </location>
</feature>
<organism evidence="14 15">
    <name type="scientific">Formicincola oecophyllae</name>
    <dbReference type="NCBI Taxonomy" id="2558361"/>
    <lineage>
        <taxon>Bacteria</taxon>
        <taxon>Pseudomonadati</taxon>
        <taxon>Pseudomonadota</taxon>
        <taxon>Alphaproteobacteria</taxon>
        <taxon>Acetobacterales</taxon>
        <taxon>Acetobacteraceae</taxon>
        <taxon>Formicincola</taxon>
    </lineage>
</organism>
<evidence type="ECO:0000256" key="8">
    <source>
        <dbReference type="ARBA" id="ARBA00022932"/>
    </source>
</evidence>
<dbReference type="PANTHER" id="PTHR30478">
    <property type="entry name" value="DNA POLYMERASE III SUBUNIT BETA"/>
    <property type="match status" value="1"/>
</dbReference>
<keyword evidence="9" id="KW-0238">DNA-binding</keyword>
<dbReference type="InterPro" id="IPR022635">
    <property type="entry name" value="DNA_polIII_beta_C"/>
</dbReference>
<dbReference type="SUPFAM" id="SSF55979">
    <property type="entry name" value="DNA clamp"/>
    <property type="match status" value="3"/>
</dbReference>
<dbReference type="GO" id="GO:0008408">
    <property type="term" value="F:3'-5' exonuclease activity"/>
    <property type="evidence" value="ECO:0007669"/>
    <property type="project" value="InterPro"/>
</dbReference>
<dbReference type="GO" id="GO:0006271">
    <property type="term" value="P:DNA strand elongation involved in DNA replication"/>
    <property type="evidence" value="ECO:0007669"/>
    <property type="project" value="TreeGrafter"/>
</dbReference>
<dbReference type="CDD" id="cd00140">
    <property type="entry name" value="beta_clamp"/>
    <property type="match status" value="1"/>
</dbReference>
<evidence type="ECO:0000259" key="13">
    <source>
        <dbReference type="Pfam" id="PF02768"/>
    </source>
</evidence>
<evidence type="ECO:0000256" key="3">
    <source>
        <dbReference type="ARBA" id="ARBA00021035"/>
    </source>
</evidence>
<reference evidence="14 15" key="1">
    <citation type="submission" date="2019-03" db="EMBL/GenBank/DDBJ databases">
        <title>The complete genome sequence of Swingsia_sp. F3b2 LMG30590(T).</title>
        <authorList>
            <person name="Chua K.-O."/>
            <person name="Chan K.-G."/>
            <person name="See-Too W.-S."/>
        </authorList>
    </citation>
    <scope>NUCLEOTIDE SEQUENCE [LARGE SCALE GENOMIC DNA]</scope>
    <source>
        <strain evidence="14 15">F3b2</strain>
    </source>
</reference>
<dbReference type="Gene3D" id="3.10.150.10">
    <property type="entry name" value="DNA Polymerase III, subunit A, domain 2"/>
    <property type="match status" value="1"/>
</dbReference>
<evidence type="ECO:0000256" key="6">
    <source>
        <dbReference type="ARBA" id="ARBA00022695"/>
    </source>
</evidence>
<proteinExistence type="inferred from homology"/>
<dbReference type="Pfam" id="PF00712">
    <property type="entry name" value="DNA_pol3_beta"/>
    <property type="match status" value="1"/>
</dbReference>
<comment type="function">
    <text evidence="10">Confers DNA tethering and processivity to DNA polymerases and other proteins. Acts as a clamp, forming a ring around DNA (a reaction catalyzed by the clamp-loading complex) which diffuses in an ATP-independent manner freely and bidirectionally along dsDNA. Initially characterized for its ability to contact the catalytic subunit of DNA polymerase III (Pol III), a complex, multichain enzyme responsible for most of the replicative synthesis in bacteria; Pol III exhibits 3'-5' exonuclease proofreading activity. The beta chain is required for initiation of replication as well as for processivity of DNA replication.</text>
</comment>
<dbReference type="Proteomes" id="UP000318709">
    <property type="component" value="Chromosome"/>
</dbReference>
<evidence type="ECO:0000256" key="10">
    <source>
        <dbReference type="PIRNR" id="PIRNR000804"/>
    </source>
</evidence>
<dbReference type="GO" id="GO:0009360">
    <property type="term" value="C:DNA polymerase III complex"/>
    <property type="evidence" value="ECO:0007669"/>
    <property type="project" value="InterPro"/>
</dbReference>
<evidence type="ECO:0000313" key="15">
    <source>
        <dbReference type="Proteomes" id="UP000318709"/>
    </source>
</evidence>
<evidence type="ECO:0000259" key="12">
    <source>
        <dbReference type="Pfam" id="PF02767"/>
    </source>
</evidence>
<evidence type="ECO:0000256" key="7">
    <source>
        <dbReference type="ARBA" id="ARBA00022705"/>
    </source>
</evidence>
<protein>
    <recommendedName>
        <fullName evidence="3 10">Beta sliding clamp</fullName>
    </recommendedName>
</protein>
<dbReference type="AlphaFoldDB" id="A0A4Y6U6S3"/>
<evidence type="ECO:0000256" key="4">
    <source>
        <dbReference type="ARBA" id="ARBA00022490"/>
    </source>
</evidence>
<evidence type="ECO:0000313" key="14">
    <source>
        <dbReference type="EMBL" id="QDH12854.1"/>
    </source>
</evidence>
<dbReference type="GO" id="GO:0003677">
    <property type="term" value="F:DNA binding"/>
    <property type="evidence" value="ECO:0007669"/>
    <property type="project" value="UniProtKB-UniRule"/>
</dbReference>
<comment type="subcellular location">
    <subcellularLocation>
        <location evidence="1 10">Cytoplasm</location>
    </subcellularLocation>
</comment>
<dbReference type="KEGG" id="swf:E3E12_00010"/>
<dbReference type="NCBIfam" id="TIGR00663">
    <property type="entry name" value="dnan"/>
    <property type="match status" value="1"/>
</dbReference>
<evidence type="ECO:0000256" key="9">
    <source>
        <dbReference type="ARBA" id="ARBA00023125"/>
    </source>
</evidence>
<dbReference type="EMBL" id="CP038231">
    <property type="protein sequence ID" value="QDH12854.1"/>
    <property type="molecule type" value="Genomic_DNA"/>
</dbReference>
<dbReference type="OrthoDB" id="8421503at2"/>
<dbReference type="Gene3D" id="3.70.10.10">
    <property type="match status" value="1"/>
</dbReference>
<keyword evidence="7 10" id="KW-0235">DNA replication</keyword>
<keyword evidence="15" id="KW-1185">Reference proteome</keyword>
<dbReference type="Pfam" id="PF02767">
    <property type="entry name" value="DNA_pol3_beta_2"/>
    <property type="match status" value="1"/>
</dbReference>
<dbReference type="SMART" id="SM00480">
    <property type="entry name" value="POL3Bc"/>
    <property type="match status" value="1"/>
</dbReference>
<comment type="similarity">
    <text evidence="2 10">Belongs to the beta sliding clamp family.</text>
</comment>
<evidence type="ECO:0000256" key="5">
    <source>
        <dbReference type="ARBA" id="ARBA00022679"/>
    </source>
</evidence>
<dbReference type="Pfam" id="PF02768">
    <property type="entry name" value="DNA_pol3_beta_3"/>
    <property type="match status" value="1"/>
</dbReference>
<dbReference type="PIRSF" id="PIRSF000804">
    <property type="entry name" value="DNA_pol_III_b"/>
    <property type="match status" value="1"/>
</dbReference>
<evidence type="ECO:0000256" key="2">
    <source>
        <dbReference type="ARBA" id="ARBA00010752"/>
    </source>
</evidence>
<gene>
    <name evidence="14" type="ORF">E3E12_00010</name>
</gene>
<keyword evidence="4 10" id="KW-0963">Cytoplasm</keyword>
<dbReference type="InterPro" id="IPR022634">
    <property type="entry name" value="DNA_polIII_beta_N"/>
</dbReference>
<evidence type="ECO:0000259" key="11">
    <source>
        <dbReference type="Pfam" id="PF00712"/>
    </source>
</evidence>
<name>A0A4Y6U6S3_9PROT</name>
<dbReference type="GO" id="GO:0003887">
    <property type="term" value="F:DNA-directed DNA polymerase activity"/>
    <property type="evidence" value="ECO:0007669"/>
    <property type="project" value="UniProtKB-UniRule"/>
</dbReference>
<dbReference type="InterPro" id="IPR022637">
    <property type="entry name" value="DNA_polIII_beta_cen"/>
</dbReference>